<evidence type="ECO:0000313" key="4">
    <source>
        <dbReference type="EMBL" id="GJT59800.1"/>
    </source>
</evidence>
<dbReference type="SUPFAM" id="SSF57756">
    <property type="entry name" value="Retrovirus zinc finger-like domains"/>
    <property type="match status" value="1"/>
</dbReference>
<evidence type="ECO:0000313" key="5">
    <source>
        <dbReference type="Proteomes" id="UP001151760"/>
    </source>
</evidence>
<keyword evidence="1" id="KW-0863">Zinc-finger</keyword>
<protein>
    <submittedName>
        <fullName evidence="4">Ribonuclease H-like domain-containing protein</fullName>
    </submittedName>
</protein>
<feature type="region of interest" description="Disordered" evidence="2">
    <location>
        <begin position="1"/>
        <end position="24"/>
    </location>
</feature>
<comment type="caution">
    <text evidence="4">The sequence shown here is derived from an EMBL/GenBank/DDBJ whole genome shotgun (WGS) entry which is preliminary data.</text>
</comment>
<dbReference type="Proteomes" id="UP001151760">
    <property type="component" value="Unassembled WGS sequence"/>
</dbReference>
<evidence type="ECO:0000256" key="1">
    <source>
        <dbReference type="PROSITE-ProRule" id="PRU00047"/>
    </source>
</evidence>
<dbReference type="InterPro" id="IPR036875">
    <property type="entry name" value="Znf_CCHC_sf"/>
</dbReference>
<name>A0ABQ5F901_9ASTR</name>
<evidence type="ECO:0000256" key="2">
    <source>
        <dbReference type="SAM" id="MobiDB-lite"/>
    </source>
</evidence>
<keyword evidence="1" id="KW-0862">Zinc</keyword>
<sequence>MNQKSKGHQANTSTQNMAFVSSNNSGSTNEAVNIVHGVSAVSTQVSVANSTNVNNLSDVVICAFFSSQLNNPQLANEDLQQLHPDDLEEMDLRWKVTINGNETIGFDKSKVECYNCHKRGHFAKECRTLRNQENKNRESTRRSVPVETTTSNALISCDGLGDYDWSDQAEEGPTNFALMAYSSTSSNSEVSTDSNYSSSCLENVKILKEQNEQLLKDLRTSKLNTIAYKTGLESVEARLLVYKKNESVYEEDIKLLKCLGYNVVPPPYTGNFMPLKHDLSGLEEFVNEPIVNEPTVKKSVVETSEAKASADKPKVVRKNNGAPIIKDWVSDSEEEDMPQAKKEKKTVKSSFAKIKFVKSKEQVKSPRKTTVKQGNQNRLNTYVRGIKKRDYHDVLKIRSDFL</sequence>
<dbReference type="PROSITE" id="PS50158">
    <property type="entry name" value="ZF_CCHC"/>
    <property type="match status" value="1"/>
</dbReference>
<reference evidence="4" key="2">
    <citation type="submission" date="2022-01" db="EMBL/GenBank/DDBJ databases">
        <authorList>
            <person name="Yamashiro T."/>
            <person name="Shiraishi A."/>
            <person name="Satake H."/>
            <person name="Nakayama K."/>
        </authorList>
    </citation>
    <scope>NUCLEOTIDE SEQUENCE</scope>
</reference>
<keyword evidence="1" id="KW-0479">Metal-binding</keyword>
<dbReference type="Pfam" id="PF00098">
    <property type="entry name" value="zf-CCHC"/>
    <property type="match status" value="1"/>
</dbReference>
<evidence type="ECO:0000259" key="3">
    <source>
        <dbReference type="PROSITE" id="PS50158"/>
    </source>
</evidence>
<keyword evidence="5" id="KW-1185">Reference proteome</keyword>
<dbReference type="Gene3D" id="4.10.60.10">
    <property type="entry name" value="Zinc finger, CCHC-type"/>
    <property type="match status" value="1"/>
</dbReference>
<dbReference type="EMBL" id="BQNB010017141">
    <property type="protein sequence ID" value="GJT59800.1"/>
    <property type="molecule type" value="Genomic_DNA"/>
</dbReference>
<gene>
    <name evidence="4" type="ORF">Tco_1003333</name>
</gene>
<proteinExistence type="predicted"/>
<accession>A0ABQ5F901</accession>
<feature type="domain" description="CCHC-type" evidence="3">
    <location>
        <begin position="113"/>
        <end position="127"/>
    </location>
</feature>
<dbReference type="InterPro" id="IPR001878">
    <property type="entry name" value="Znf_CCHC"/>
</dbReference>
<dbReference type="SMART" id="SM00343">
    <property type="entry name" value="ZnF_C2HC"/>
    <property type="match status" value="1"/>
</dbReference>
<reference evidence="4" key="1">
    <citation type="journal article" date="2022" name="Int. J. Mol. Sci.">
        <title>Draft Genome of Tanacetum Coccineum: Genomic Comparison of Closely Related Tanacetum-Family Plants.</title>
        <authorList>
            <person name="Yamashiro T."/>
            <person name="Shiraishi A."/>
            <person name="Nakayama K."/>
            <person name="Satake H."/>
        </authorList>
    </citation>
    <scope>NUCLEOTIDE SEQUENCE</scope>
</reference>
<organism evidence="4 5">
    <name type="scientific">Tanacetum coccineum</name>
    <dbReference type="NCBI Taxonomy" id="301880"/>
    <lineage>
        <taxon>Eukaryota</taxon>
        <taxon>Viridiplantae</taxon>
        <taxon>Streptophyta</taxon>
        <taxon>Embryophyta</taxon>
        <taxon>Tracheophyta</taxon>
        <taxon>Spermatophyta</taxon>
        <taxon>Magnoliopsida</taxon>
        <taxon>eudicotyledons</taxon>
        <taxon>Gunneridae</taxon>
        <taxon>Pentapetalae</taxon>
        <taxon>asterids</taxon>
        <taxon>campanulids</taxon>
        <taxon>Asterales</taxon>
        <taxon>Asteraceae</taxon>
        <taxon>Asteroideae</taxon>
        <taxon>Anthemideae</taxon>
        <taxon>Anthemidinae</taxon>
        <taxon>Tanacetum</taxon>
    </lineage>
</organism>